<dbReference type="EMBL" id="KQ414617">
    <property type="protein sequence ID" value="KOC68275.1"/>
    <property type="molecule type" value="Genomic_DNA"/>
</dbReference>
<evidence type="ECO:0000313" key="1">
    <source>
        <dbReference type="EMBL" id="KOC68275.1"/>
    </source>
</evidence>
<gene>
    <name evidence="1" type="ORF">WH47_03433</name>
</gene>
<proteinExistence type="predicted"/>
<reference evidence="1 2" key="1">
    <citation type="submission" date="2015-07" db="EMBL/GenBank/DDBJ databases">
        <title>The genome of Habropoda laboriosa.</title>
        <authorList>
            <person name="Pan H."/>
            <person name="Kapheim K."/>
        </authorList>
    </citation>
    <scope>NUCLEOTIDE SEQUENCE [LARGE SCALE GENOMIC DNA]</scope>
    <source>
        <strain evidence="1">0110345459</strain>
    </source>
</reference>
<dbReference type="AlphaFoldDB" id="A0A0L7RBU5"/>
<organism evidence="1 2">
    <name type="scientific">Habropoda laboriosa</name>
    <dbReference type="NCBI Taxonomy" id="597456"/>
    <lineage>
        <taxon>Eukaryota</taxon>
        <taxon>Metazoa</taxon>
        <taxon>Ecdysozoa</taxon>
        <taxon>Arthropoda</taxon>
        <taxon>Hexapoda</taxon>
        <taxon>Insecta</taxon>
        <taxon>Pterygota</taxon>
        <taxon>Neoptera</taxon>
        <taxon>Endopterygota</taxon>
        <taxon>Hymenoptera</taxon>
        <taxon>Apocrita</taxon>
        <taxon>Aculeata</taxon>
        <taxon>Apoidea</taxon>
        <taxon>Anthophila</taxon>
        <taxon>Apidae</taxon>
        <taxon>Habropoda</taxon>
    </lineage>
</organism>
<accession>A0A0L7RBU5</accession>
<dbReference type="Proteomes" id="UP000053825">
    <property type="component" value="Unassembled WGS sequence"/>
</dbReference>
<feature type="non-terminal residue" evidence="1">
    <location>
        <position position="1"/>
    </location>
</feature>
<evidence type="ECO:0000313" key="2">
    <source>
        <dbReference type="Proteomes" id="UP000053825"/>
    </source>
</evidence>
<name>A0A0L7RBU5_9HYME</name>
<keyword evidence="2" id="KW-1185">Reference proteome</keyword>
<sequence>APGHVLAAREAPPIAWQSGRAQGRPRACALDPFQAQPLPWLFPNFRACGAPLRRTPRGTYQPT</sequence>
<protein>
    <submittedName>
        <fullName evidence="1">Uncharacterized protein</fullName>
    </submittedName>
</protein>